<dbReference type="GO" id="GO:0004373">
    <property type="term" value="F:alpha-1,4-glucan glucosyltransferase (UDP-glucose donor) activity"/>
    <property type="evidence" value="ECO:0007669"/>
    <property type="project" value="InterPro"/>
</dbReference>
<keyword evidence="16" id="KW-1185">Reference proteome</keyword>
<dbReference type="FunFam" id="3.40.50.2000:FF:000048">
    <property type="entry name" value="Starch synthase, chloroplastic/amyloplastic"/>
    <property type="match status" value="1"/>
</dbReference>
<keyword evidence="7" id="KW-0150">Chloroplast</keyword>
<keyword evidence="12" id="KW-0809">Transit peptide</keyword>
<dbReference type="Proteomes" id="UP001327560">
    <property type="component" value="Chromosome 2"/>
</dbReference>
<protein>
    <recommendedName>
        <fullName evidence="6">starch synthase</fullName>
        <ecNumber evidence="6">2.4.1.21</ecNumber>
    </recommendedName>
</protein>
<feature type="domain" description="Starch synthase catalytic" evidence="14">
    <location>
        <begin position="181"/>
        <end position="437"/>
    </location>
</feature>
<dbReference type="PROSITE" id="PS00092">
    <property type="entry name" value="N6_MTASE"/>
    <property type="match status" value="1"/>
</dbReference>
<evidence type="ECO:0000256" key="6">
    <source>
        <dbReference type="ARBA" id="ARBA00012588"/>
    </source>
</evidence>
<evidence type="ECO:0000256" key="8">
    <source>
        <dbReference type="ARBA" id="ARBA00022640"/>
    </source>
</evidence>
<organism evidence="15 16">
    <name type="scientific">Canna indica</name>
    <name type="common">Indian-shot</name>
    <dbReference type="NCBI Taxonomy" id="4628"/>
    <lineage>
        <taxon>Eukaryota</taxon>
        <taxon>Viridiplantae</taxon>
        <taxon>Streptophyta</taxon>
        <taxon>Embryophyta</taxon>
        <taxon>Tracheophyta</taxon>
        <taxon>Spermatophyta</taxon>
        <taxon>Magnoliopsida</taxon>
        <taxon>Liliopsida</taxon>
        <taxon>Zingiberales</taxon>
        <taxon>Cannaceae</taxon>
        <taxon>Canna</taxon>
    </lineage>
</organism>
<sequence>MATIRSYLTPLAAAKPKAASGWPARLRVHSVSRLPLRSYGSLVAKRRCFAEKSWSEEHGQSSLAFGKAVDPESSAAEEEAILDPAVLALGRTHQSEEELEELNSVLQENNELDGNGLRSLSGVELDAIVEEIVESRNLPDENVEENEGDQEGLVSKGLLDVVEEEEETDKQERPRASTTRNIVFVSSEAAPYSKTGGLGDVCGSLPIAFAARGHRVMVVSPRYLNGVSDKKFVNATDVGVRIKIYCFGVETEVAFFHEFRAGVDWVFVDHPSYHRPGNPYGDSHGAFADNQFRFTLLSYAACEAPLVLPLGGYTYGEKCLFLVNDWHASLVSVLIAAKYRPHGVYNDARSILVIHNLAHQGIAPASTYGNLGLPSEWYGALEWIFPPWSRMHALDNGEVVNFLKGAVVTSDRIMTVSQGYSWEITTVEGGQGLNELLSCRKFALNGVVNGIDVDEWNPASDKHIPFHYSVDDLSGKAQCKAALQTELGLPVRDDCPLIGFIGRLDYQKGTDVISSAMPELLQDDVQFVMLGSGDQQTENWMRWAESAYKEKFRGWVGFNVPVSHRITAGCDILLMPSRFEPCGLNQLYAMRYGTVPVVNCTGGLKDTVENFDPFANDGTEQGTGWRFSPLCKESMLSILRVAMQTFREHKVSWEGIMKRGMMKDFTWDSSASQYEEIFDWAFTDPPYSR</sequence>
<keyword evidence="13" id="KW-0035">Amyloplast</keyword>
<evidence type="ECO:0000313" key="16">
    <source>
        <dbReference type="Proteomes" id="UP001327560"/>
    </source>
</evidence>
<dbReference type="HAMAP" id="MF_00484">
    <property type="entry name" value="Glycogen_synth"/>
    <property type="match status" value="1"/>
</dbReference>
<evidence type="ECO:0000256" key="9">
    <source>
        <dbReference type="ARBA" id="ARBA00022676"/>
    </source>
</evidence>
<accession>A0AAQ3Q5W6</accession>
<evidence type="ECO:0000313" key="15">
    <source>
        <dbReference type="EMBL" id="WOK97252.1"/>
    </source>
</evidence>
<keyword evidence="9" id="KW-0328">Glycosyltransferase</keyword>
<proteinExistence type="inferred from homology"/>
<dbReference type="NCBIfam" id="TIGR02095">
    <property type="entry name" value="glgA"/>
    <property type="match status" value="1"/>
</dbReference>
<dbReference type="SUPFAM" id="SSF53756">
    <property type="entry name" value="UDP-Glycosyltransferase/glycogen phosphorylase"/>
    <property type="match status" value="1"/>
</dbReference>
<name>A0AAQ3Q5W6_9LILI</name>
<evidence type="ECO:0000256" key="10">
    <source>
        <dbReference type="ARBA" id="ARBA00022679"/>
    </source>
</evidence>
<dbReference type="GO" id="GO:0010021">
    <property type="term" value="P:amylopectin biosynthetic process"/>
    <property type="evidence" value="ECO:0007669"/>
    <property type="project" value="UniProtKB-ARBA"/>
</dbReference>
<dbReference type="PANTHER" id="PTHR45825">
    <property type="entry name" value="GRANULE-BOUND STARCH SYNTHASE 1, CHLOROPLASTIC/AMYLOPLASTIC"/>
    <property type="match status" value="1"/>
</dbReference>
<dbReference type="InterPro" id="IPR013534">
    <property type="entry name" value="Starch_synth_cat_dom"/>
</dbReference>
<evidence type="ECO:0000256" key="3">
    <source>
        <dbReference type="ARBA" id="ARBA00004602"/>
    </source>
</evidence>
<keyword evidence="10" id="KW-0808">Transferase</keyword>
<keyword evidence="8" id="KW-0934">Plastid</keyword>
<dbReference type="InterPro" id="IPR011835">
    <property type="entry name" value="GS/SS"/>
</dbReference>
<gene>
    <name evidence="15" type="ORF">Cni_G05960</name>
</gene>
<dbReference type="EMBL" id="CP136891">
    <property type="protein sequence ID" value="WOK97252.1"/>
    <property type="molecule type" value="Genomic_DNA"/>
</dbReference>
<dbReference type="Pfam" id="PF08323">
    <property type="entry name" value="Glyco_transf_5"/>
    <property type="match status" value="1"/>
</dbReference>
<dbReference type="GO" id="GO:0019252">
    <property type="term" value="P:starch biosynthetic process"/>
    <property type="evidence" value="ECO:0007669"/>
    <property type="project" value="UniProtKB-KW"/>
</dbReference>
<dbReference type="AlphaFoldDB" id="A0AAQ3Q5W6"/>
<evidence type="ECO:0000259" key="14">
    <source>
        <dbReference type="Pfam" id="PF08323"/>
    </source>
</evidence>
<dbReference type="GO" id="GO:0009011">
    <property type="term" value="F:alpha-1,4-glucan glucosyltransferase (ADP-glucose donor) activity"/>
    <property type="evidence" value="ECO:0007669"/>
    <property type="project" value="UniProtKB-EC"/>
</dbReference>
<evidence type="ECO:0000256" key="13">
    <source>
        <dbReference type="ARBA" id="ARBA00023234"/>
    </source>
</evidence>
<evidence type="ECO:0000256" key="1">
    <source>
        <dbReference type="ARBA" id="ARBA00001478"/>
    </source>
</evidence>
<evidence type="ECO:0000256" key="11">
    <source>
        <dbReference type="ARBA" id="ARBA00022922"/>
    </source>
</evidence>
<dbReference type="GO" id="GO:0009507">
    <property type="term" value="C:chloroplast"/>
    <property type="evidence" value="ECO:0007669"/>
    <property type="project" value="UniProtKB-SubCell"/>
</dbReference>
<dbReference type="Pfam" id="PF13692">
    <property type="entry name" value="Glyco_trans_1_4"/>
    <property type="match status" value="1"/>
</dbReference>
<evidence type="ECO:0000256" key="12">
    <source>
        <dbReference type="ARBA" id="ARBA00022946"/>
    </source>
</evidence>
<comment type="similarity">
    <text evidence="5">Belongs to the glycosyltransferase 1 family. Bacterial/plant glycogen synthase subfamily.</text>
</comment>
<dbReference type="GO" id="GO:0032259">
    <property type="term" value="P:methylation"/>
    <property type="evidence" value="ECO:0007669"/>
    <property type="project" value="InterPro"/>
</dbReference>
<dbReference type="Gene3D" id="3.40.50.2000">
    <property type="entry name" value="Glycogen Phosphorylase B"/>
    <property type="match status" value="2"/>
</dbReference>
<dbReference type="GO" id="GO:0009501">
    <property type="term" value="C:amyloplast"/>
    <property type="evidence" value="ECO:0007669"/>
    <property type="project" value="UniProtKB-SubCell"/>
</dbReference>
<comment type="catalytic activity">
    <reaction evidence="1">
        <text>[(1-&gt;4)-alpha-D-glucosyl](n) + ADP-alpha-D-glucose = [(1-&gt;4)-alpha-D-glucosyl](n+1) + ADP + H(+)</text>
        <dbReference type="Rhea" id="RHEA:18189"/>
        <dbReference type="Rhea" id="RHEA-COMP:9584"/>
        <dbReference type="Rhea" id="RHEA-COMP:9587"/>
        <dbReference type="ChEBI" id="CHEBI:15378"/>
        <dbReference type="ChEBI" id="CHEBI:15444"/>
        <dbReference type="ChEBI" id="CHEBI:57498"/>
        <dbReference type="ChEBI" id="CHEBI:456216"/>
        <dbReference type="EC" id="2.4.1.21"/>
    </reaction>
</comment>
<comment type="pathway">
    <text evidence="4">Glycan biosynthesis; starch biosynthesis.</text>
</comment>
<comment type="subcellular location">
    <subcellularLocation>
        <location evidence="3">Plastid</location>
        <location evidence="3">Amyloplast</location>
    </subcellularLocation>
    <subcellularLocation>
        <location evidence="2">Plastid</location>
        <location evidence="2">Chloroplast</location>
    </subcellularLocation>
</comment>
<keyword evidence="11" id="KW-0750">Starch biosynthesis</keyword>
<evidence type="ECO:0000256" key="7">
    <source>
        <dbReference type="ARBA" id="ARBA00022528"/>
    </source>
</evidence>
<evidence type="ECO:0000256" key="4">
    <source>
        <dbReference type="ARBA" id="ARBA00004727"/>
    </source>
</evidence>
<dbReference type="GO" id="GO:0008168">
    <property type="term" value="F:methyltransferase activity"/>
    <property type="evidence" value="ECO:0007669"/>
    <property type="project" value="InterPro"/>
</dbReference>
<dbReference type="InterPro" id="IPR002052">
    <property type="entry name" value="DNA_methylase_N6_adenine_CS"/>
</dbReference>
<dbReference type="CDD" id="cd03791">
    <property type="entry name" value="GT5_Glycogen_synthase_DULL1-like"/>
    <property type="match status" value="1"/>
</dbReference>
<evidence type="ECO:0000256" key="5">
    <source>
        <dbReference type="ARBA" id="ARBA00010281"/>
    </source>
</evidence>
<dbReference type="PANTHER" id="PTHR45825:SF11">
    <property type="entry name" value="ALPHA AMYLASE DOMAIN-CONTAINING PROTEIN"/>
    <property type="match status" value="1"/>
</dbReference>
<dbReference type="EC" id="2.4.1.21" evidence="6"/>
<dbReference type="GO" id="GO:0003676">
    <property type="term" value="F:nucleic acid binding"/>
    <property type="evidence" value="ECO:0007669"/>
    <property type="project" value="InterPro"/>
</dbReference>
<evidence type="ECO:0000256" key="2">
    <source>
        <dbReference type="ARBA" id="ARBA00004229"/>
    </source>
</evidence>
<reference evidence="15 16" key="1">
    <citation type="submission" date="2023-10" db="EMBL/GenBank/DDBJ databases">
        <title>Chromosome-scale genome assembly provides insights into flower coloration mechanisms of Canna indica.</title>
        <authorList>
            <person name="Li C."/>
        </authorList>
    </citation>
    <scope>NUCLEOTIDE SEQUENCE [LARGE SCALE GENOMIC DNA]</scope>
    <source>
        <tissue evidence="15">Flower</tissue>
    </source>
</reference>